<comment type="caution">
    <text evidence="2">The sequence shown here is derived from an EMBL/GenBank/DDBJ whole genome shotgun (WGS) entry which is preliminary data.</text>
</comment>
<organism evidence="2">
    <name type="scientific">Caldithrix abyssi</name>
    <dbReference type="NCBI Taxonomy" id="187145"/>
    <lineage>
        <taxon>Bacteria</taxon>
        <taxon>Pseudomonadati</taxon>
        <taxon>Calditrichota</taxon>
        <taxon>Calditrichia</taxon>
        <taxon>Calditrichales</taxon>
        <taxon>Calditrichaceae</taxon>
        <taxon>Caldithrix</taxon>
    </lineage>
</organism>
<reference evidence="2" key="1">
    <citation type="journal article" date="2020" name="mSystems">
        <title>Genome- and Community-Level Interaction Insights into Carbon Utilization and Element Cycling Functions of Hydrothermarchaeota in Hydrothermal Sediment.</title>
        <authorList>
            <person name="Zhou Z."/>
            <person name="Liu Y."/>
            <person name="Xu W."/>
            <person name="Pan J."/>
            <person name="Luo Z.H."/>
            <person name="Li M."/>
        </authorList>
    </citation>
    <scope>NUCLEOTIDE SEQUENCE [LARGE SCALE GENOMIC DNA]</scope>
    <source>
        <strain evidence="2">HyVt-76</strain>
    </source>
</reference>
<dbReference type="AlphaFoldDB" id="A0A7V5H5Y3"/>
<gene>
    <name evidence="2" type="ORF">ENL21_10005</name>
</gene>
<dbReference type="InterPro" id="IPR025497">
    <property type="entry name" value="PatA-like_N"/>
</dbReference>
<dbReference type="Proteomes" id="UP000886111">
    <property type="component" value="Unassembled WGS sequence"/>
</dbReference>
<sequence length="370" mass="44297">MIHVAVIAREKSWFDQIITQIPSLPISFRWFENCSVFFKNQELEDWQLIYLISDRFDLLQEELVQVKEQIPEIPVLCTVPKLRQSQRQLLHQLGAKEVFPWPVTRQEMKYFFKSYPEFFIAKAEEDQYDFIGQLDFVDGVELLRSFCTKENTGILTFNWDERNGRIEIQNGQIVHAAYRQLDPLTSVLVLTSWHHGQVSFKEESFISKRTIMLTNKQIFDECLQYRQEREHLLQAFPPEEVKLFTHPDLNFEDFGPSERSWLYKMYKGRTILELRDLYEGDFNFMLKKLKLWLEKQYIIPEEEYHSIRAKKEAEMSTSGLTRLFRKILKSEQKEKEKETSKEQPPVQKKLPYLFASFENLQIFKSMVEES</sequence>
<dbReference type="Pfam" id="PF14332">
    <property type="entry name" value="DUF4388"/>
    <property type="match status" value="1"/>
</dbReference>
<name>A0A7V5H5Y3_CALAY</name>
<protein>
    <submittedName>
        <fullName evidence="2">DUF4388 domain-containing protein</fullName>
    </submittedName>
</protein>
<feature type="domain" description="PatA-like N-terminal" evidence="1">
    <location>
        <begin position="132"/>
        <end position="229"/>
    </location>
</feature>
<dbReference type="EMBL" id="DRTD01000751">
    <property type="protein sequence ID" value="HHE56105.1"/>
    <property type="molecule type" value="Genomic_DNA"/>
</dbReference>
<accession>A0A7V5H5Y3</accession>
<proteinExistence type="predicted"/>
<evidence type="ECO:0000313" key="2">
    <source>
        <dbReference type="EMBL" id="HHE56105.1"/>
    </source>
</evidence>
<evidence type="ECO:0000259" key="1">
    <source>
        <dbReference type="Pfam" id="PF14332"/>
    </source>
</evidence>